<proteinExistence type="predicted"/>
<dbReference type="AlphaFoldDB" id="A0A0W0FZG2"/>
<comment type="caution">
    <text evidence="2">The sequence shown here is derived from an EMBL/GenBank/DDBJ whole genome shotgun (WGS) entry which is preliminary data.</text>
</comment>
<dbReference type="EMBL" id="LATX01001435">
    <property type="protein sequence ID" value="KTB41715.1"/>
    <property type="molecule type" value="Genomic_DNA"/>
</dbReference>
<dbReference type="Proteomes" id="UP000054988">
    <property type="component" value="Unassembled WGS sequence"/>
</dbReference>
<dbReference type="InterPro" id="IPR013103">
    <property type="entry name" value="RVT_2"/>
</dbReference>
<evidence type="ECO:0000313" key="3">
    <source>
        <dbReference type="Proteomes" id="UP000054988"/>
    </source>
</evidence>
<gene>
    <name evidence="2" type="ORF">WG66_5708</name>
</gene>
<organism evidence="2 3">
    <name type="scientific">Moniliophthora roreri</name>
    <name type="common">Frosty pod rot fungus</name>
    <name type="synonym">Monilia roreri</name>
    <dbReference type="NCBI Taxonomy" id="221103"/>
    <lineage>
        <taxon>Eukaryota</taxon>
        <taxon>Fungi</taxon>
        <taxon>Dikarya</taxon>
        <taxon>Basidiomycota</taxon>
        <taxon>Agaricomycotina</taxon>
        <taxon>Agaricomycetes</taxon>
        <taxon>Agaricomycetidae</taxon>
        <taxon>Agaricales</taxon>
        <taxon>Marasmiineae</taxon>
        <taxon>Marasmiaceae</taxon>
        <taxon>Moniliophthora</taxon>
    </lineage>
</organism>
<dbReference type="InterPro" id="IPR043502">
    <property type="entry name" value="DNA/RNA_pol_sf"/>
</dbReference>
<sequence>MAACHDELKSLQERNVYKLVDLPQGQKAIKSRWVFDVKTDGHYKARFVAKGFSQVEGIDYDELFSPVVRFETVRVLLALAALEDWDIQAIDVKTAFLYGELDKEIYMEQPQGFVKGSNKVWLLHRALYGLKQASLSWWYQCTKSMAKLGFKCCISDAGVYYFIHGNDIIIAIVYVDDVIFMGSNSSLLNSKKKEFMKI</sequence>
<dbReference type="Pfam" id="PF07727">
    <property type="entry name" value="RVT_2"/>
    <property type="match status" value="1"/>
</dbReference>
<feature type="domain" description="Reverse transcriptase Ty1/copia-type" evidence="1">
    <location>
        <begin position="15"/>
        <end position="196"/>
    </location>
</feature>
<accession>A0A0W0FZG2</accession>
<protein>
    <recommendedName>
        <fullName evidence="1">Reverse transcriptase Ty1/copia-type domain-containing protein</fullName>
    </recommendedName>
</protein>
<dbReference type="SUPFAM" id="SSF56672">
    <property type="entry name" value="DNA/RNA polymerases"/>
    <property type="match status" value="1"/>
</dbReference>
<evidence type="ECO:0000259" key="1">
    <source>
        <dbReference type="Pfam" id="PF07727"/>
    </source>
</evidence>
<name>A0A0W0FZG2_MONRR</name>
<evidence type="ECO:0000313" key="2">
    <source>
        <dbReference type="EMBL" id="KTB41715.1"/>
    </source>
</evidence>
<reference evidence="2 3" key="1">
    <citation type="submission" date="2015-12" db="EMBL/GenBank/DDBJ databases">
        <title>Draft genome sequence of Moniliophthora roreri, the causal agent of frosty pod rot of cacao.</title>
        <authorList>
            <person name="Aime M.C."/>
            <person name="Diaz-Valderrama J.R."/>
            <person name="Kijpornyongpan T."/>
            <person name="Phillips-Mora W."/>
        </authorList>
    </citation>
    <scope>NUCLEOTIDE SEQUENCE [LARGE SCALE GENOMIC DNA]</scope>
    <source>
        <strain evidence="2 3">MCA 2952</strain>
    </source>
</reference>